<proteinExistence type="inferred from homology"/>
<organism evidence="7 8">
    <name type="scientific">Aneurinibacillus danicus</name>
    <dbReference type="NCBI Taxonomy" id="267746"/>
    <lineage>
        <taxon>Bacteria</taxon>
        <taxon>Bacillati</taxon>
        <taxon>Bacillota</taxon>
        <taxon>Bacilli</taxon>
        <taxon>Bacillales</taxon>
        <taxon>Paenibacillaceae</taxon>
        <taxon>Aneurinibacillus group</taxon>
        <taxon>Aneurinibacillus</taxon>
    </lineage>
</organism>
<keyword evidence="3" id="KW-0479">Metal-binding</keyword>
<keyword evidence="4 6" id="KW-0732">Signal</keyword>
<dbReference type="InterPro" id="IPR050492">
    <property type="entry name" value="Bact_metal-bind_prot9"/>
</dbReference>
<dbReference type="PANTHER" id="PTHR42953:SF1">
    <property type="entry name" value="METAL-BINDING PROTEIN HI_0362-RELATED"/>
    <property type="match status" value="1"/>
</dbReference>
<sequence length="317" mass="34712">MIFKKNFLLSMILFLMVGMLMACSPQKTVQGTEEKGKTDGKIQAVATIGMISDIVHNVGGEHVAVEGLMGPGVDPHLYKATQGDIAKLEKADIIFYNGLNLEGKMADIFVRMASQKPAIAVSEKIEEKVLREPPEFDGHYDPHIWFDVKLWMQAVERVCDGLIELDGAHKADYEKNAAAYLKKLEELDKYARVQLQSIPQESRVLVTAHDAFGYLGDAYGMEVVGLQGISTDAEYGLRDVQNLVNLLVTKKVKAVFVESSVSPKAIEAVVQGAKEKGHDVKVGGELFSDAMGEAGTEEGTYIGMVRHNVDTIVKALK</sequence>
<protein>
    <submittedName>
        <fullName evidence="7">Manganese-binding lipoprotein MntA</fullName>
    </submittedName>
</protein>
<dbReference type="GO" id="GO:0030001">
    <property type="term" value="P:metal ion transport"/>
    <property type="evidence" value="ECO:0007669"/>
    <property type="project" value="InterPro"/>
</dbReference>
<dbReference type="InterPro" id="IPR006128">
    <property type="entry name" value="Lipoprotein_PsaA-like"/>
</dbReference>
<dbReference type="PROSITE" id="PS51257">
    <property type="entry name" value="PROKAR_LIPOPROTEIN"/>
    <property type="match status" value="1"/>
</dbReference>
<dbReference type="PANTHER" id="PTHR42953">
    <property type="entry name" value="HIGH-AFFINITY ZINC UPTAKE SYSTEM PROTEIN ZNUA-RELATED"/>
    <property type="match status" value="1"/>
</dbReference>
<keyword evidence="7" id="KW-0449">Lipoprotein</keyword>
<evidence type="ECO:0000256" key="4">
    <source>
        <dbReference type="ARBA" id="ARBA00022729"/>
    </source>
</evidence>
<dbReference type="EMBL" id="BJXX01000226">
    <property type="protein sequence ID" value="GEN36761.1"/>
    <property type="molecule type" value="Genomic_DNA"/>
</dbReference>
<evidence type="ECO:0000256" key="6">
    <source>
        <dbReference type="SAM" id="SignalP"/>
    </source>
</evidence>
<dbReference type="GO" id="GO:0046872">
    <property type="term" value="F:metal ion binding"/>
    <property type="evidence" value="ECO:0007669"/>
    <property type="project" value="UniProtKB-KW"/>
</dbReference>
<dbReference type="Pfam" id="PF01297">
    <property type="entry name" value="ZnuA"/>
    <property type="match status" value="1"/>
</dbReference>
<reference evidence="7 8" key="1">
    <citation type="submission" date="2019-07" db="EMBL/GenBank/DDBJ databases">
        <title>Whole genome shotgun sequence of Aneurinibacillus danicus NBRC 102444.</title>
        <authorList>
            <person name="Hosoyama A."/>
            <person name="Uohara A."/>
            <person name="Ohji S."/>
            <person name="Ichikawa N."/>
        </authorList>
    </citation>
    <scope>NUCLEOTIDE SEQUENCE [LARGE SCALE GENOMIC DNA]</scope>
    <source>
        <strain evidence="7 8">NBRC 102444</strain>
    </source>
</reference>
<dbReference type="GO" id="GO:0030313">
    <property type="term" value="C:cell envelope"/>
    <property type="evidence" value="ECO:0007669"/>
    <property type="project" value="UniProtKB-SubCell"/>
</dbReference>
<name>A0A511VEA0_9BACL</name>
<evidence type="ECO:0000256" key="2">
    <source>
        <dbReference type="ARBA" id="ARBA00022448"/>
    </source>
</evidence>
<feature type="signal peptide" evidence="6">
    <location>
        <begin position="1"/>
        <end position="22"/>
    </location>
</feature>
<feature type="chain" id="PRO_5039333038" evidence="6">
    <location>
        <begin position="23"/>
        <end position="317"/>
    </location>
</feature>
<gene>
    <name evidence="7" type="primary">mntA</name>
    <name evidence="7" type="ORF">ADA01nite_42210</name>
</gene>
<comment type="subcellular location">
    <subcellularLocation>
        <location evidence="1">Cell envelope</location>
    </subcellularLocation>
</comment>
<evidence type="ECO:0000313" key="7">
    <source>
        <dbReference type="EMBL" id="GEN36761.1"/>
    </source>
</evidence>
<dbReference type="InterPro" id="IPR006127">
    <property type="entry name" value="ZnuA-like"/>
</dbReference>
<keyword evidence="8" id="KW-1185">Reference proteome</keyword>
<evidence type="ECO:0000256" key="5">
    <source>
        <dbReference type="RuleBase" id="RU003512"/>
    </source>
</evidence>
<evidence type="ECO:0000256" key="1">
    <source>
        <dbReference type="ARBA" id="ARBA00004196"/>
    </source>
</evidence>
<dbReference type="PRINTS" id="PR00691">
    <property type="entry name" value="ADHESINB"/>
</dbReference>
<evidence type="ECO:0000256" key="3">
    <source>
        <dbReference type="ARBA" id="ARBA00022723"/>
    </source>
</evidence>
<dbReference type="AlphaFoldDB" id="A0A511VEA0"/>
<dbReference type="Gene3D" id="3.40.50.1980">
    <property type="entry name" value="Nitrogenase molybdenum iron protein domain"/>
    <property type="match status" value="2"/>
</dbReference>
<dbReference type="PRINTS" id="PR00690">
    <property type="entry name" value="ADHESNFAMILY"/>
</dbReference>
<keyword evidence="2 5" id="KW-0813">Transport</keyword>
<comment type="similarity">
    <text evidence="5">Belongs to the bacterial solute-binding protein 9 family.</text>
</comment>
<dbReference type="SUPFAM" id="SSF53807">
    <property type="entry name" value="Helical backbone' metal receptor"/>
    <property type="match status" value="1"/>
</dbReference>
<dbReference type="Proteomes" id="UP000321157">
    <property type="component" value="Unassembled WGS sequence"/>
</dbReference>
<dbReference type="InterPro" id="IPR006129">
    <property type="entry name" value="AdhesinB"/>
</dbReference>
<accession>A0A511VEA0</accession>
<comment type="caution">
    <text evidence="7">The sequence shown here is derived from an EMBL/GenBank/DDBJ whole genome shotgun (WGS) entry which is preliminary data.</text>
</comment>
<dbReference type="GO" id="GO:0007155">
    <property type="term" value="P:cell adhesion"/>
    <property type="evidence" value="ECO:0007669"/>
    <property type="project" value="InterPro"/>
</dbReference>
<evidence type="ECO:0000313" key="8">
    <source>
        <dbReference type="Proteomes" id="UP000321157"/>
    </source>
</evidence>